<feature type="binding site" evidence="6">
    <location>
        <begin position="596"/>
        <end position="602"/>
    </location>
    <ligand>
        <name>substrate</name>
    </ligand>
</feature>
<dbReference type="Gene3D" id="3.90.190.10">
    <property type="entry name" value="Protein tyrosine phosphatase superfamily"/>
    <property type="match status" value="1"/>
</dbReference>
<evidence type="ECO:0000313" key="11">
    <source>
        <dbReference type="EMBL" id="KAK3591849.1"/>
    </source>
</evidence>
<evidence type="ECO:0000256" key="1">
    <source>
        <dbReference type="ARBA" id="ARBA00013064"/>
    </source>
</evidence>
<comment type="caution">
    <text evidence="11">The sequence shown here is derived from an EMBL/GenBank/DDBJ whole genome shotgun (WGS) entry which is preliminary data.</text>
</comment>
<dbReference type="EC" id="3.1.3.48" evidence="1"/>
<dbReference type="InterPro" id="IPR029021">
    <property type="entry name" value="Prot-tyrosine_phosphatase-like"/>
</dbReference>
<dbReference type="PRINTS" id="PR00700">
    <property type="entry name" value="PRTYPHPHTASE"/>
</dbReference>
<evidence type="ECO:0000259" key="9">
    <source>
        <dbReference type="PROSITE" id="PS50055"/>
    </source>
</evidence>
<dbReference type="GO" id="GO:0030054">
    <property type="term" value="C:cell junction"/>
    <property type="evidence" value="ECO:0007669"/>
    <property type="project" value="TreeGrafter"/>
</dbReference>
<feature type="domain" description="Tyrosine specific protein phosphatases" evidence="10">
    <location>
        <begin position="567"/>
        <end position="646"/>
    </location>
</feature>
<dbReference type="Proteomes" id="UP001195483">
    <property type="component" value="Unassembled WGS sequence"/>
</dbReference>
<evidence type="ECO:0000259" key="10">
    <source>
        <dbReference type="PROSITE" id="PS50056"/>
    </source>
</evidence>
<dbReference type="InterPro" id="IPR016130">
    <property type="entry name" value="Tyr_Pase_AS"/>
</dbReference>
<dbReference type="PRINTS" id="PR01778">
    <property type="entry name" value="KIMPTPASE"/>
</dbReference>
<keyword evidence="8" id="KW-0732">Signal</keyword>
<keyword evidence="12" id="KW-1185">Reference proteome</keyword>
<dbReference type="InterPro" id="IPR000387">
    <property type="entry name" value="Tyr_Pase_dom"/>
</dbReference>
<keyword evidence="7" id="KW-0812">Transmembrane</keyword>
<evidence type="ECO:0000256" key="5">
    <source>
        <dbReference type="PIRSR" id="PIRSR608356-50"/>
    </source>
</evidence>
<dbReference type="InterPro" id="IPR000242">
    <property type="entry name" value="PTP_cat"/>
</dbReference>
<reference evidence="11" key="1">
    <citation type="journal article" date="2021" name="Genome Biol. Evol.">
        <title>A High-Quality Reference Genome for a Parasitic Bivalve with Doubly Uniparental Inheritance (Bivalvia: Unionida).</title>
        <authorList>
            <person name="Smith C.H."/>
        </authorList>
    </citation>
    <scope>NUCLEOTIDE SEQUENCE</scope>
    <source>
        <strain evidence="11">CHS0354</strain>
    </source>
</reference>
<dbReference type="FunFam" id="3.90.190.10:FF:000020">
    <property type="entry name" value="Tyrosine-protein phosphatase non-receptor type 5"/>
    <property type="match status" value="1"/>
</dbReference>
<reference evidence="11" key="2">
    <citation type="journal article" date="2021" name="Genome Biol. Evol.">
        <title>Developing a high-quality reference genome for a parasitic bivalve with doubly uniparental inheritance (Bivalvia: Unionida).</title>
        <authorList>
            <person name="Smith C.H."/>
        </authorList>
    </citation>
    <scope>NUCLEOTIDE SEQUENCE</scope>
    <source>
        <strain evidence="11">CHS0354</strain>
        <tissue evidence="11">Mantle</tissue>
    </source>
</reference>
<keyword evidence="7" id="KW-1133">Transmembrane helix</keyword>
<feature type="binding site" evidence="6">
    <location>
        <position position="640"/>
    </location>
    <ligand>
        <name>substrate</name>
    </ligand>
</feature>
<reference evidence="11" key="3">
    <citation type="submission" date="2023-05" db="EMBL/GenBank/DDBJ databases">
        <authorList>
            <person name="Smith C.H."/>
        </authorList>
    </citation>
    <scope>NUCLEOTIDE SEQUENCE</scope>
    <source>
        <strain evidence="11">CHS0354</strain>
        <tissue evidence="11">Mantle</tissue>
    </source>
</reference>
<dbReference type="InterPro" id="IPR008356">
    <property type="entry name" value="Tyr_Pase_KIM-con"/>
</dbReference>
<keyword evidence="3" id="KW-0378">Hydrolase</keyword>
<accession>A0AAE0SH59</accession>
<feature type="domain" description="Tyrosine-protein phosphatase" evidence="9">
    <location>
        <begin position="421"/>
        <end position="655"/>
    </location>
</feature>
<dbReference type="SMART" id="SM00404">
    <property type="entry name" value="PTPc_motif"/>
    <property type="match status" value="1"/>
</dbReference>
<evidence type="ECO:0000313" key="12">
    <source>
        <dbReference type="Proteomes" id="UP001195483"/>
    </source>
</evidence>
<dbReference type="GO" id="GO:0005886">
    <property type="term" value="C:plasma membrane"/>
    <property type="evidence" value="ECO:0007669"/>
    <property type="project" value="TreeGrafter"/>
</dbReference>
<evidence type="ECO:0000256" key="3">
    <source>
        <dbReference type="ARBA" id="ARBA00022801"/>
    </source>
</evidence>
<dbReference type="PANTHER" id="PTHR46198:SF4">
    <property type="entry name" value="PROTEIN-TYROSINE-PHOSPHATASE"/>
    <property type="match status" value="1"/>
</dbReference>
<evidence type="ECO:0000256" key="8">
    <source>
        <dbReference type="SAM" id="SignalP"/>
    </source>
</evidence>
<dbReference type="SUPFAM" id="SSF52799">
    <property type="entry name" value="(Phosphotyrosine protein) phosphatases II"/>
    <property type="match status" value="1"/>
</dbReference>
<dbReference type="PROSITE" id="PS00383">
    <property type="entry name" value="TYR_PHOSPHATASE_1"/>
    <property type="match status" value="1"/>
</dbReference>
<dbReference type="InterPro" id="IPR003595">
    <property type="entry name" value="Tyr_Pase_cat"/>
</dbReference>
<dbReference type="PROSITE" id="PS50056">
    <property type="entry name" value="TYR_PHOSPHATASE_2"/>
    <property type="match status" value="1"/>
</dbReference>
<dbReference type="PROSITE" id="PS50055">
    <property type="entry name" value="TYR_PHOSPHATASE_PTP"/>
    <property type="match status" value="1"/>
</dbReference>
<dbReference type="EMBL" id="JAEAOA010000364">
    <property type="protein sequence ID" value="KAK3591849.1"/>
    <property type="molecule type" value="Genomic_DNA"/>
</dbReference>
<evidence type="ECO:0000256" key="7">
    <source>
        <dbReference type="SAM" id="Phobius"/>
    </source>
</evidence>
<feature type="binding site" evidence="6">
    <location>
        <position position="559"/>
    </location>
    <ligand>
        <name>substrate</name>
    </ligand>
</feature>
<dbReference type="GO" id="GO:0019901">
    <property type="term" value="F:protein kinase binding"/>
    <property type="evidence" value="ECO:0007669"/>
    <property type="project" value="TreeGrafter"/>
</dbReference>
<feature type="chain" id="PRO_5042280548" description="protein-tyrosine-phosphatase" evidence="8">
    <location>
        <begin position="25"/>
        <end position="671"/>
    </location>
</feature>
<feature type="transmembrane region" description="Helical" evidence="7">
    <location>
        <begin position="249"/>
        <end position="271"/>
    </location>
</feature>
<sequence>MYPFRSKQRILTFYFDLSIVLAYARTTASVSPSDHDGDAGSLSGEILADYPKQTELFIISKTKDSKLASVKKVYDDTSGIFNVRPMEFIQQFLRGTGGNKMGTYEQQAAEHKRRKRALAQKHPDVQAPTAIPADYIVVVKLGVPVNTLNQSSVLALRNAFADELQLPIENVGIDKIRYHGNDVEMFFVKNGHNFIIFTLDDLLPARGIANPVTLNSIKHKVPGLNITSIYSQHEIAFETYIQPNWMQNYFPYLIAACGMVLLVTTGILIYCCCRKKEKTLKETDDEIRASQKIFYPSIAPDTKNLLMIQPENDPVYIPKGCVTPIPAQPVRLIKKGLLERRGSNASLTIDLNPSPELIPRWENGTPPKESSGLEYLLSAGNRLSRRDLRNVTKNSRAIYEEFWEVPMNHPDKIYVAGSGMKNRYKTIIPNEHSRVVLPDSEWDPLSSYINANYIRGYDGEPHAYIATQGPLPHTIVDFWHMVWHEKSPIIVMITKLKEKGKSKCENYLPEYYSSSMYGDIEVKVEKQVTRNGYMVRSIVLKCKGECHYVLHYWYTSWPDHKPPDSPSKLLDLIKEVELRSSSDKSHCAQGPILVHCSAGIGRTGCFLAISIGMKQLREEHSVDVLGIICSLRVDRGGMIQTHEQYAFIHQALCEYEKELAAEPSDSSYPAD</sequence>
<evidence type="ECO:0000256" key="6">
    <source>
        <dbReference type="PIRSR" id="PIRSR608356-51"/>
    </source>
</evidence>
<dbReference type="GO" id="GO:0005829">
    <property type="term" value="C:cytosol"/>
    <property type="evidence" value="ECO:0007669"/>
    <property type="project" value="TreeGrafter"/>
</dbReference>
<dbReference type="GO" id="GO:0004725">
    <property type="term" value="F:protein tyrosine phosphatase activity"/>
    <property type="evidence" value="ECO:0007669"/>
    <property type="project" value="UniProtKB-EC"/>
</dbReference>
<dbReference type="GO" id="GO:0007165">
    <property type="term" value="P:signal transduction"/>
    <property type="evidence" value="ECO:0007669"/>
    <property type="project" value="TreeGrafter"/>
</dbReference>
<feature type="active site" description="Phosphocysteine intermediate" evidence="5">
    <location>
        <position position="596"/>
    </location>
</feature>
<proteinExistence type="predicted"/>
<name>A0AAE0SH59_9BIVA</name>
<keyword evidence="7" id="KW-0472">Membrane</keyword>
<evidence type="ECO:0000256" key="4">
    <source>
        <dbReference type="ARBA" id="ARBA00022912"/>
    </source>
</evidence>
<dbReference type="Pfam" id="PF00102">
    <property type="entry name" value="Y_phosphatase"/>
    <property type="match status" value="1"/>
</dbReference>
<protein>
    <recommendedName>
        <fullName evidence="1">protein-tyrosine-phosphatase</fullName>
        <ecNumber evidence="1">3.1.3.48</ecNumber>
    </recommendedName>
</protein>
<dbReference type="AlphaFoldDB" id="A0AAE0SH59"/>
<dbReference type="SMART" id="SM00194">
    <property type="entry name" value="PTPc"/>
    <property type="match status" value="1"/>
</dbReference>
<keyword evidence="2" id="KW-0597">Phosphoprotein</keyword>
<gene>
    <name evidence="11" type="ORF">CHS0354_005045</name>
</gene>
<dbReference type="CDD" id="cd14547">
    <property type="entry name" value="PTPc-KIM"/>
    <property type="match status" value="1"/>
</dbReference>
<dbReference type="PANTHER" id="PTHR46198">
    <property type="entry name" value="PROTEIN-TYROSINE-PHOSPHATASE"/>
    <property type="match status" value="1"/>
</dbReference>
<organism evidence="11 12">
    <name type="scientific">Potamilus streckersoni</name>
    <dbReference type="NCBI Taxonomy" id="2493646"/>
    <lineage>
        <taxon>Eukaryota</taxon>
        <taxon>Metazoa</taxon>
        <taxon>Spiralia</taxon>
        <taxon>Lophotrochozoa</taxon>
        <taxon>Mollusca</taxon>
        <taxon>Bivalvia</taxon>
        <taxon>Autobranchia</taxon>
        <taxon>Heteroconchia</taxon>
        <taxon>Palaeoheterodonta</taxon>
        <taxon>Unionida</taxon>
        <taxon>Unionoidea</taxon>
        <taxon>Unionidae</taxon>
        <taxon>Ambleminae</taxon>
        <taxon>Lampsilini</taxon>
        <taxon>Potamilus</taxon>
    </lineage>
</organism>
<keyword evidence="4" id="KW-0904">Protein phosphatase</keyword>
<feature type="signal peptide" evidence="8">
    <location>
        <begin position="1"/>
        <end position="24"/>
    </location>
</feature>
<evidence type="ECO:0000256" key="2">
    <source>
        <dbReference type="ARBA" id="ARBA00022553"/>
    </source>
</evidence>